<evidence type="ECO:0000313" key="3">
    <source>
        <dbReference type="Proteomes" id="UP001596053"/>
    </source>
</evidence>
<evidence type="ECO:0008006" key="4">
    <source>
        <dbReference type="Google" id="ProtNLM"/>
    </source>
</evidence>
<dbReference type="EMBL" id="JBHSLW010000009">
    <property type="protein sequence ID" value="MFC5419292.1"/>
    <property type="molecule type" value="Genomic_DNA"/>
</dbReference>
<dbReference type="Proteomes" id="UP001596053">
    <property type="component" value="Unassembled WGS sequence"/>
</dbReference>
<sequence length="257" mass="28078">MTVPDINNASDIGNYHFQPGDMVEAYWNIQVDDDYISINKYMIGIHNSDAGAQKRKAVQQAAAKLNHRIDQKAFTRASMGKVTPGDCQHILTMAVRSGLVRPGDLQAWADQCLGVDCTGFVVAYYNEIGRINVDKYSGGASCPFLVGRAVKNKAPGLESALIWEQDQVRVGDMMVWMNSRMVETRAPGHIALISYVDVAPDTLFIAESSGASDGSGHYGPKHNRKSWEGVKSSGGAKYIQIDKTGKVLIVRPPAWFG</sequence>
<evidence type="ECO:0000313" key="2">
    <source>
        <dbReference type="EMBL" id="MFC5419292.1"/>
    </source>
</evidence>
<reference evidence="3" key="1">
    <citation type="journal article" date="2019" name="Int. J. Syst. Evol. Microbiol.">
        <title>The Global Catalogue of Microorganisms (GCM) 10K type strain sequencing project: providing services to taxonomists for standard genome sequencing and annotation.</title>
        <authorList>
            <consortium name="The Broad Institute Genomics Platform"/>
            <consortium name="The Broad Institute Genome Sequencing Center for Infectious Disease"/>
            <person name="Wu L."/>
            <person name="Ma J."/>
        </authorList>
    </citation>
    <scope>NUCLEOTIDE SEQUENCE [LARGE SCALE GENOMIC DNA]</scope>
    <source>
        <strain evidence="3">NCAIM B.01391</strain>
    </source>
</reference>
<feature type="region of interest" description="Disordered" evidence="1">
    <location>
        <begin position="210"/>
        <end position="229"/>
    </location>
</feature>
<evidence type="ECO:0000256" key="1">
    <source>
        <dbReference type="SAM" id="MobiDB-lite"/>
    </source>
</evidence>
<name>A0ABW0IMN2_9HYPH</name>
<accession>A0ABW0IMN2</accession>
<protein>
    <recommendedName>
        <fullName evidence="4">Peptidase C51 domain-containing protein</fullName>
    </recommendedName>
</protein>
<organism evidence="2 3">
    <name type="scientific">Bosea eneae</name>
    <dbReference type="NCBI Taxonomy" id="151454"/>
    <lineage>
        <taxon>Bacteria</taxon>
        <taxon>Pseudomonadati</taxon>
        <taxon>Pseudomonadota</taxon>
        <taxon>Alphaproteobacteria</taxon>
        <taxon>Hyphomicrobiales</taxon>
        <taxon>Boseaceae</taxon>
        <taxon>Bosea</taxon>
    </lineage>
</organism>
<gene>
    <name evidence="2" type="ORF">ACFPOB_06910</name>
</gene>
<proteinExistence type="predicted"/>
<comment type="caution">
    <text evidence="2">The sequence shown here is derived from an EMBL/GenBank/DDBJ whole genome shotgun (WGS) entry which is preliminary data.</text>
</comment>
<keyword evidence="3" id="KW-1185">Reference proteome</keyword>